<evidence type="ECO:0000313" key="2">
    <source>
        <dbReference type="EMBL" id="UYG15883.1"/>
    </source>
</evidence>
<dbReference type="RefSeq" id="WP_263593097.1">
    <property type="nucleotide sequence ID" value="NZ_CP107020.1"/>
</dbReference>
<dbReference type="Gene3D" id="3.40.50.1240">
    <property type="entry name" value="Phosphoglycerate mutase-like"/>
    <property type="match status" value="1"/>
</dbReference>
<accession>A0ABY6FZP1</accession>
<organism evidence="2 3">
    <name type="scientific">Brachybacterium huguangmaarense</name>
    <dbReference type="NCBI Taxonomy" id="1652028"/>
    <lineage>
        <taxon>Bacteria</taxon>
        <taxon>Bacillati</taxon>
        <taxon>Actinomycetota</taxon>
        <taxon>Actinomycetes</taxon>
        <taxon>Micrococcales</taxon>
        <taxon>Dermabacteraceae</taxon>
        <taxon>Brachybacterium</taxon>
    </lineage>
</organism>
<dbReference type="SMART" id="SM00855">
    <property type="entry name" value="PGAM"/>
    <property type="match status" value="1"/>
</dbReference>
<dbReference type="Pfam" id="PF00300">
    <property type="entry name" value="His_Phos_1"/>
    <property type="match status" value="1"/>
</dbReference>
<dbReference type="InterPro" id="IPR029033">
    <property type="entry name" value="His_PPase_superfam"/>
</dbReference>
<dbReference type="InterPro" id="IPR013078">
    <property type="entry name" value="His_Pase_superF_clade-1"/>
</dbReference>
<reference evidence="2" key="1">
    <citation type="submission" date="2022-10" db="EMBL/GenBank/DDBJ databases">
        <title>Whole-Genome Sequencing of Brachybacterium huguangmaarense BRM-3, Isolated from Betula schmidtii.</title>
        <authorList>
            <person name="Haam D."/>
        </authorList>
    </citation>
    <scope>NUCLEOTIDE SEQUENCE</scope>
    <source>
        <strain evidence="2">BRM-3</strain>
    </source>
</reference>
<dbReference type="PANTHER" id="PTHR16469:SF27">
    <property type="entry name" value="UBIQUITIN-ASSOCIATED AND SH3 DOMAIN-CONTAINING BA-RELATED"/>
    <property type="match status" value="1"/>
</dbReference>
<protein>
    <submittedName>
        <fullName evidence="2">Phosphoglycerate mutase family protein</fullName>
    </submittedName>
</protein>
<sequence>MPRELVLVRHGEAYNTVPPDGAREVADPSNPPLTPRGEAQAAAAARRVLDVAPQVVVTSPFLRAAQTAAAYLELADATGTADARLSEHFLFEPLAAFSGIDLADYRARFGERVRIDPALATLAPFPSFPETQESVLERTSAALEDWLARDWTRAAFYGHGATVGAVLRLLAPDAAEVAPLHGSITRLVEEERGTWRTHEVNAVDHLPEAPAAPSYGKLPDTAE</sequence>
<dbReference type="PANTHER" id="PTHR16469">
    <property type="entry name" value="UBIQUITIN-ASSOCIATED AND SH3 DOMAIN-CONTAINING BA-RELATED"/>
    <property type="match status" value="1"/>
</dbReference>
<dbReference type="SUPFAM" id="SSF53254">
    <property type="entry name" value="Phosphoglycerate mutase-like"/>
    <property type="match status" value="1"/>
</dbReference>
<feature type="region of interest" description="Disordered" evidence="1">
    <location>
        <begin position="201"/>
        <end position="223"/>
    </location>
</feature>
<dbReference type="CDD" id="cd07067">
    <property type="entry name" value="HP_PGM_like"/>
    <property type="match status" value="1"/>
</dbReference>
<name>A0ABY6FZP1_9MICO</name>
<gene>
    <name evidence="2" type="ORF">BRM3_09555</name>
</gene>
<dbReference type="Proteomes" id="UP001164305">
    <property type="component" value="Chromosome"/>
</dbReference>
<dbReference type="InterPro" id="IPR051710">
    <property type="entry name" value="Phosphatase_SH3-domain"/>
</dbReference>
<evidence type="ECO:0000256" key="1">
    <source>
        <dbReference type="SAM" id="MobiDB-lite"/>
    </source>
</evidence>
<keyword evidence="3" id="KW-1185">Reference proteome</keyword>
<dbReference type="EMBL" id="CP107020">
    <property type="protein sequence ID" value="UYG15883.1"/>
    <property type="molecule type" value="Genomic_DNA"/>
</dbReference>
<feature type="region of interest" description="Disordered" evidence="1">
    <location>
        <begin position="17"/>
        <end position="37"/>
    </location>
</feature>
<proteinExistence type="predicted"/>
<evidence type="ECO:0000313" key="3">
    <source>
        <dbReference type="Proteomes" id="UP001164305"/>
    </source>
</evidence>